<evidence type="ECO:0000256" key="1">
    <source>
        <dbReference type="ARBA" id="ARBA00010040"/>
    </source>
</evidence>
<dbReference type="FunFam" id="3.40.50.1820:FF:000028">
    <property type="entry name" value="S9 family peptidase"/>
    <property type="match status" value="1"/>
</dbReference>
<dbReference type="GO" id="GO:0004252">
    <property type="term" value="F:serine-type endopeptidase activity"/>
    <property type="evidence" value="ECO:0007669"/>
    <property type="project" value="TreeGrafter"/>
</dbReference>
<dbReference type="EMBL" id="CP016094">
    <property type="protein sequence ID" value="AOS44012.1"/>
    <property type="molecule type" value="Genomic_DNA"/>
</dbReference>
<name>A0A1D8AT22_9BACT</name>
<dbReference type="Gene3D" id="2.120.10.30">
    <property type="entry name" value="TolB, C-terminal domain"/>
    <property type="match status" value="2"/>
</dbReference>
<dbReference type="EC" id="3.4.14.12" evidence="8"/>
<dbReference type="InterPro" id="IPR011659">
    <property type="entry name" value="WD40"/>
</dbReference>
<feature type="domain" description="Peptidase S9 prolyl oligopeptidase catalytic" evidence="7">
    <location>
        <begin position="478"/>
        <end position="687"/>
    </location>
</feature>
<proteinExistence type="inferred from homology"/>
<evidence type="ECO:0000256" key="4">
    <source>
        <dbReference type="ARBA" id="ARBA00022801"/>
    </source>
</evidence>
<evidence type="ECO:0000256" key="2">
    <source>
        <dbReference type="ARBA" id="ARBA00022670"/>
    </source>
</evidence>
<evidence type="ECO:0000259" key="7">
    <source>
        <dbReference type="Pfam" id="PF00326"/>
    </source>
</evidence>
<evidence type="ECO:0000313" key="9">
    <source>
        <dbReference type="Proteomes" id="UP000095228"/>
    </source>
</evidence>
<dbReference type="InterPro" id="IPR011042">
    <property type="entry name" value="6-blade_b-propeller_TolB-like"/>
</dbReference>
<dbReference type="PATRIC" id="fig|1838286.3.peg.1076"/>
<dbReference type="InterPro" id="IPR029058">
    <property type="entry name" value="AB_hydrolase_fold"/>
</dbReference>
<dbReference type="PANTHER" id="PTHR42776">
    <property type="entry name" value="SERINE PEPTIDASE S9 FAMILY MEMBER"/>
    <property type="match status" value="1"/>
</dbReference>
<dbReference type="PANTHER" id="PTHR42776:SF13">
    <property type="entry name" value="DIPEPTIDYL-PEPTIDASE 5"/>
    <property type="match status" value="1"/>
</dbReference>
<dbReference type="STRING" id="1838286.Verru16b_01073"/>
<keyword evidence="5" id="KW-0720">Serine protease</keyword>
<keyword evidence="9" id="KW-1185">Reference proteome</keyword>
<dbReference type="SUPFAM" id="SSF82171">
    <property type="entry name" value="DPP6 N-terminal domain-like"/>
    <property type="match status" value="1"/>
</dbReference>
<dbReference type="Proteomes" id="UP000095228">
    <property type="component" value="Chromosome"/>
</dbReference>
<accession>A0A1D8AT22</accession>
<dbReference type="Pfam" id="PF07676">
    <property type="entry name" value="PD40"/>
    <property type="match status" value="3"/>
</dbReference>
<evidence type="ECO:0000256" key="5">
    <source>
        <dbReference type="ARBA" id="ARBA00022825"/>
    </source>
</evidence>
<dbReference type="SUPFAM" id="SSF53474">
    <property type="entry name" value="alpha/beta-Hydrolases"/>
    <property type="match status" value="1"/>
</dbReference>
<dbReference type="RefSeq" id="WP_069961312.1">
    <property type="nucleotide sequence ID" value="NZ_CP016094.1"/>
</dbReference>
<dbReference type="InterPro" id="IPR001375">
    <property type="entry name" value="Peptidase_S9_cat"/>
</dbReference>
<feature type="signal peptide" evidence="6">
    <location>
        <begin position="1"/>
        <end position="21"/>
    </location>
</feature>
<protein>
    <submittedName>
        <fullName evidence="8">Prolyl tripeptidyl peptidase</fullName>
        <ecNumber evidence="8">3.4.14.12</ecNumber>
    </submittedName>
</protein>
<keyword evidence="3 6" id="KW-0732">Signal</keyword>
<dbReference type="KEGG" id="obg:Verru16b_01073"/>
<reference evidence="8 9" key="1">
    <citation type="submission" date="2016-06" db="EMBL/GenBank/DDBJ databases">
        <title>Three novel species with peptidoglycan cell walls form the new genus Lacunisphaera gen. nov. in the family Opitutaceae of the verrucomicrobial subdivision 4.</title>
        <authorList>
            <person name="Rast P."/>
            <person name="Gloeckner I."/>
            <person name="Jogler M."/>
            <person name="Boedeker C."/>
            <person name="Jeske O."/>
            <person name="Wiegand S."/>
            <person name="Reinhardt R."/>
            <person name="Schumann P."/>
            <person name="Rohde M."/>
            <person name="Spring S."/>
            <person name="Gloeckner F.O."/>
            <person name="Jogler C."/>
        </authorList>
    </citation>
    <scope>NUCLEOTIDE SEQUENCE [LARGE SCALE GENOMIC DNA]</scope>
    <source>
        <strain evidence="8 9">IG16b</strain>
    </source>
</reference>
<keyword evidence="4 8" id="KW-0378">Hydrolase</keyword>
<organism evidence="8 9">
    <name type="scientific">Lacunisphaera limnophila</name>
    <dbReference type="NCBI Taxonomy" id="1838286"/>
    <lineage>
        <taxon>Bacteria</taxon>
        <taxon>Pseudomonadati</taxon>
        <taxon>Verrucomicrobiota</taxon>
        <taxon>Opitutia</taxon>
        <taxon>Opitutales</taxon>
        <taxon>Opitutaceae</taxon>
        <taxon>Lacunisphaera</taxon>
    </lineage>
</organism>
<evidence type="ECO:0000256" key="3">
    <source>
        <dbReference type="ARBA" id="ARBA00022729"/>
    </source>
</evidence>
<dbReference type="Gene3D" id="3.40.50.1820">
    <property type="entry name" value="alpha/beta hydrolase"/>
    <property type="match status" value="1"/>
</dbReference>
<keyword evidence="2" id="KW-0645">Protease</keyword>
<sequence>MKIVRLIAIILGVAVATTAFASTPRLLTPQDLWALKRIGSPALSPDGQRVVFTIAEWSVEKNKSTSNLWLAEVATGSLRRLTTMAVSDSSPAWSPDGTRIAFTSKRGEDETAALYVLPLTGGEAEKILELPYGVATPRWLPDGSALVVATRVLPALAGRLGREDLAAMKKEMKRRKDSKMTARVTEARAYRYWDTWTTEGLAHRLVRVDLATKGLVDLLPGTEFGHPFTNAGVLDFEIAPDGRSVALTINSTPPPYSGYLNNDIYVVPTDGSGVTRNLTPENPGDDSSATFSPDGRSLYFKRLETPYYNGEFAKLWRHDLATGTNVPVTDQLDYSVGDVAFSADGQTLWITSEDKGATGIFRLKADGSDFSLVHRAGTSSGLVAEAGTLVFANNTTSRPDELFVLDPVAGTARPLTQINAALLAELDLGKVEEYWFEGAAGAQVQGWLIYPPGFDAKKSYPLLQLMHGGPHTMVGDSWSYRWNAHAMAAPGYVVTWVNRHGSTGFGEKFSQSILGQWGDKPLDDILRSTDFLLKKLPNLDPKRMAAAGGSYGGYMAAWVAGHTDRFAALINHAGVNDFITQYGADVTSFGFSQVLGGKPWENVEGMQRNNPTTYAKNFKTPMLIIHGEKDYRVPYVNGTALYGIYQAMGLPARLVIFPDENHWVLTPQNSIYWNWEFQTWLARWIGGTPTLTEPRFEAKAE</sequence>
<dbReference type="AlphaFoldDB" id="A0A1D8AT22"/>
<dbReference type="Pfam" id="PF00326">
    <property type="entry name" value="Peptidase_S9"/>
    <property type="match status" value="1"/>
</dbReference>
<evidence type="ECO:0000313" key="8">
    <source>
        <dbReference type="EMBL" id="AOS44012.1"/>
    </source>
</evidence>
<comment type="similarity">
    <text evidence="1">Belongs to the peptidase S9C family.</text>
</comment>
<gene>
    <name evidence="8" type="primary">ptpA_4</name>
    <name evidence="8" type="ORF">Verru16b_01073</name>
</gene>
<feature type="chain" id="PRO_5009105074" evidence="6">
    <location>
        <begin position="22"/>
        <end position="701"/>
    </location>
</feature>
<dbReference type="OrthoDB" id="108903at2"/>
<evidence type="ECO:0000256" key="6">
    <source>
        <dbReference type="SAM" id="SignalP"/>
    </source>
</evidence>
<dbReference type="GO" id="GO:0006508">
    <property type="term" value="P:proteolysis"/>
    <property type="evidence" value="ECO:0007669"/>
    <property type="project" value="UniProtKB-KW"/>
</dbReference>